<dbReference type="AlphaFoldDB" id="A0A8J3TZ00"/>
<dbReference type="EMBL" id="BOOO01000037">
    <property type="protein sequence ID" value="GII32999.1"/>
    <property type="molecule type" value="Genomic_DNA"/>
</dbReference>
<gene>
    <name evidence="1" type="ORF">Pmi06nite_64410</name>
</gene>
<dbReference type="InterPro" id="IPR006311">
    <property type="entry name" value="TAT_signal"/>
</dbReference>
<evidence type="ECO:0008006" key="3">
    <source>
        <dbReference type="Google" id="ProtNLM"/>
    </source>
</evidence>
<organism evidence="1 2">
    <name type="scientific">Planotetraspora mira</name>
    <dbReference type="NCBI Taxonomy" id="58121"/>
    <lineage>
        <taxon>Bacteria</taxon>
        <taxon>Bacillati</taxon>
        <taxon>Actinomycetota</taxon>
        <taxon>Actinomycetes</taxon>
        <taxon>Streptosporangiales</taxon>
        <taxon>Streptosporangiaceae</taxon>
        <taxon>Planotetraspora</taxon>
    </lineage>
</organism>
<accession>A0A8J3TZ00</accession>
<sequence length="451" mass="48260">MVQGSPGSAETSPSRPVAAVSRRNLLRTSLLGAAALAAPGLLSACDADTSTGGGTTAGGKARVRLWHWYSQQRDQWGPLIQEFQAAHPNIVVENRLFGDPDSYLPALQGAVAANDPPEIFAPHVLAIEYGKAGVSADLHAELGPDFLKDFFQSANDEYTDNGKQYALGWMAQTFGIFYDPDIFARAKADVPETWDDLLAVAAKMKDAGVLPCVLSNNPGSNGLDFFLPLVTQASDDPRLVLDIDQQRNGAKWDHPKVIEALTKLDELIKGGAFAPNSNGITTPQGETMLYTGKAAMLFMGSWVPQDFIQNAPKEFVQRYKVMQTPAWVDGKRHWCANQAGAGFAVSQNSKNKDAALEFVKFMYEPSRYSKIMNDSASMPSTQSAGSQVTDPILKEMTSWLLNGDGAPHILFGKGSSASAANAVAALIGGQATPDQTAAKIQADVVRARGGN</sequence>
<dbReference type="PANTHER" id="PTHR43649">
    <property type="entry name" value="ARABINOSE-BINDING PROTEIN-RELATED"/>
    <property type="match status" value="1"/>
</dbReference>
<keyword evidence="2" id="KW-1185">Reference proteome</keyword>
<dbReference type="Pfam" id="PF01547">
    <property type="entry name" value="SBP_bac_1"/>
    <property type="match status" value="1"/>
</dbReference>
<protein>
    <recommendedName>
        <fullName evidence="3">Extracellular solute-binding protein</fullName>
    </recommendedName>
</protein>
<dbReference type="RefSeq" id="WP_203956852.1">
    <property type="nucleotide sequence ID" value="NZ_BOOO01000037.1"/>
</dbReference>
<reference evidence="1 2" key="1">
    <citation type="submission" date="2021-01" db="EMBL/GenBank/DDBJ databases">
        <title>Whole genome shotgun sequence of Planotetraspora mira NBRC 15435.</title>
        <authorList>
            <person name="Komaki H."/>
            <person name="Tamura T."/>
        </authorList>
    </citation>
    <scope>NUCLEOTIDE SEQUENCE [LARGE SCALE GENOMIC DNA]</scope>
    <source>
        <strain evidence="1 2">NBRC 15435</strain>
    </source>
</reference>
<dbReference type="InterPro" id="IPR006059">
    <property type="entry name" value="SBP"/>
</dbReference>
<evidence type="ECO:0000313" key="1">
    <source>
        <dbReference type="EMBL" id="GII32999.1"/>
    </source>
</evidence>
<dbReference type="PANTHER" id="PTHR43649:SF12">
    <property type="entry name" value="DIACETYLCHITOBIOSE BINDING PROTEIN DASA"/>
    <property type="match status" value="1"/>
</dbReference>
<name>A0A8J3TZ00_9ACTN</name>
<proteinExistence type="predicted"/>
<dbReference type="SUPFAM" id="SSF53850">
    <property type="entry name" value="Periplasmic binding protein-like II"/>
    <property type="match status" value="1"/>
</dbReference>
<comment type="caution">
    <text evidence="1">The sequence shown here is derived from an EMBL/GenBank/DDBJ whole genome shotgun (WGS) entry which is preliminary data.</text>
</comment>
<evidence type="ECO:0000313" key="2">
    <source>
        <dbReference type="Proteomes" id="UP000650628"/>
    </source>
</evidence>
<dbReference type="InterPro" id="IPR050490">
    <property type="entry name" value="Bact_solute-bd_prot1"/>
</dbReference>
<dbReference type="Gene3D" id="3.40.190.10">
    <property type="entry name" value="Periplasmic binding protein-like II"/>
    <property type="match status" value="2"/>
</dbReference>
<dbReference type="PROSITE" id="PS51318">
    <property type="entry name" value="TAT"/>
    <property type="match status" value="1"/>
</dbReference>
<dbReference type="Proteomes" id="UP000650628">
    <property type="component" value="Unassembled WGS sequence"/>
</dbReference>